<name>A0A067MQF9_BOTB1</name>
<protein>
    <recommendedName>
        <fullName evidence="1">Aminoglycoside phosphotransferase domain-containing protein</fullName>
    </recommendedName>
</protein>
<evidence type="ECO:0000313" key="3">
    <source>
        <dbReference type="Proteomes" id="UP000027195"/>
    </source>
</evidence>
<gene>
    <name evidence="2" type="ORF">BOTBODRAFT_32916</name>
</gene>
<dbReference type="SUPFAM" id="SSF56112">
    <property type="entry name" value="Protein kinase-like (PK-like)"/>
    <property type="match status" value="1"/>
</dbReference>
<dbReference type="AlphaFoldDB" id="A0A067MQF9"/>
<accession>A0A067MQF9</accession>
<sequence>MAAAADFDFAGYLREIFPDVSYSITRFSGGLCNVTVRAAPLPRFADPESSHNLGPFGIPTNSSIVLKYAPPFVAISGPSVPFSPRRQKIEAAALTYLQQISHITGADSAVVTPKLLHEDHENHVLILEDLGSDTVPIIKWLEDGPPISTVCSVGDRVGRFLAALHSQRLDTKPATTALLEIESAQVDPSSVYSKIASKFVANLAGARYGEVDVAALRSLTRAVVEDKSMNDTTFSHGDFWSASILVNKDASVVGIIDWEWAGLAKPLRDMGVLLGDVYPRCILGSSLQLQQAGRAFIRSVTASY</sequence>
<organism evidence="2 3">
    <name type="scientific">Botryobasidium botryosum (strain FD-172 SS1)</name>
    <dbReference type="NCBI Taxonomy" id="930990"/>
    <lineage>
        <taxon>Eukaryota</taxon>
        <taxon>Fungi</taxon>
        <taxon>Dikarya</taxon>
        <taxon>Basidiomycota</taxon>
        <taxon>Agaricomycotina</taxon>
        <taxon>Agaricomycetes</taxon>
        <taxon>Cantharellales</taxon>
        <taxon>Botryobasidiaceae</taxon>
        <taxon>Botryobasidium</taxon>
    </lineage>
</organism>
<proteinExistence type="predicted"/>
<feature type="domain" description="Aminoglycoside phosphotransferase" evidence="1">
    <location>
        <begin position="101"/>
        <end position="276"/>
    </location>
</feature>
<dbReference type="Pfam" id="PF01636">
    <property type="entry name" value="APH"/>
    <property type="match status" value="1"/>
</dbReference>
<dbReference type="InterPro" id="IPR051678">
    <property type="entry name" value="AGP_Transferase"/>
</dbReference>
<dbReference type="Gene3D" id="3.90.1200.10">
    <property type="match status" value="1"/>
</dbReference>
<evidence type="ECO:0000313" key="2">
    <source>
        <dbReference type="EMBL" id="KDQ14127.1"/>
    </source>
</evidence>
<dbReference type="InParanoid" id="A0A067MQF9"/>
<dbReference type="Gene3D" id="3.30.200.20">
    <property type="entry name" value="Phosphorylase Kinase, domain 1"/>
    <property type="match status" value="1"/>
</dbReference>
<dbReference type="InterPro" id="IPR002575">
    <property type="entry name" value="Aminoglycoside_PTrfase"/>
</dbReference>
<evidence type="ECO:0000259" key="1">
    <source>
        <dbReference type="Pfam" id="PF01636"/>
    </source>
</evidence>
<reference evidence="3" key="1">
    <citation type="journal article" date="2014" name="Proc. Natl. Acad. Sci. U.S.A.">
        <title>Extensive sampling of basidiomycete genomes demonstrates inadequacy of the white-rot/brown-rot paradigm for wood decay fungi.</title>
        <authorList>
            <person name="Riley R."/>
            <person name="Salamov A.A."/>
            <person name="Brown D.W."/>
            <person name="Nagy L.G."/>
            <person name="Floudas D."/>
            <person name="Held B.W."/>
            <person name="Levasseur A."/>
            <person name="Lombard V."/>
            <person name="Morin E."/>
            <person name="Otillar R."/>
            <person name="Lindquist E.A."/>
            <person name="Sun H."/>
            <person name="LaButti K.M."/>
            <person name="Schmutz J."/>
            <person name="Jabbour D."/>
            <person name="Luo H."/>
            <person name="Baker S.E."/>
            <person name="Pisabarro A.G."/>
            <person name="Walton J.D."/>
            <person name="Blanchette R.A."/>
            <person name="Henrissat B."/>
            <person name="Martin F."/>
            <person name="Cullen D."/>
            <person name="Hibbett D.S."/>
            <person name="Grigoriev I.V."/>
        </authorList>
    </citation>
    <scope>NUCLEOTIDE SEQUENCE [LARGE SCALE GENOMIC DNA]</scope>
    <source>
        <strain evidence="3">FD-172 SS1</strain>
    </source>
</reference>
<dbReference type="PANTHER" id="PTHR21310">
    <property type="entry name" value="AMINOGLYCOSIDE PHOSPHOTRANSFERASE-RELATED-RELATED"/>
    <property type="match status" value="1"/>
</dbReference>
<dbReference type="EMBL" id="KL198039">
    <property type="protein sequence ID" value="KDQ14127.1"/>
    <property type="molecule type" value="Genomic_DNA"/>
</dbReference>
<dbReference type="HOGENOM" id="CLU_790024_0_0_1"/>
<dbReference type="InterPro" id="IPR011009">
    <property type="entry name" value="Kinase-like_dom_sf"/>
</dbReference>
<dbReference type="Proteomes" id="UP000027195">
    <property type="component" value="Unassembled WGS sequence"/>
</dbReference>
<dbReference type="OrthoDB" id="25129at2759"/>
<keyword evidence="3" id="KW-1185">Reference proteome</keyword>